<sequence>MVPNIAVILTDARKHILWVNNDFTELTGYTLGEAIGRQPGRLLQGADTDPNDVRRIGQALSAQIPFKDEILNYRKNGEAYTCRLVIHPVFDAQHELCNFIAFEVDGDKVSDDELNIPLLDLDNKYSTSSLKGVEEVQLFLKLKHFLEKDQPYLDPNLTLKCTADHLHTNTKYLSQVVNHLSNHNFQYFINTFRVNEAKHKLLSDDYQHLTLYGIALQCGFKNKSTFYKVFKEITNLTPREFIMFHKNRNN</sequence>
<evidence type="ECO:0000313" key="7">
    <source>
        <dbReference type="Proteomes" id="UP000223913"/>
    </source>
</evidence>
<dbReference type="SUPFAM" id="SSF55785">
    <property type="entry name" value="PYP-like sensor domain (PAS domain)"/>
    <property type="match status" value="1"/>
</dbReference>
<dbReference type="SUPFAM" id="SSF46689">
    <property type="entry name" value="Homeodomain-like"/>
    <property type="match status" value="1"/>
</dbReference>
<dbReference type="CDD" id="cd00130">
    <property type="entry name" value="PAS"/>
    <property type="match status" value="1"/>
</dbReference>
<dbReference type="Pfam" id="PF13426">
    <property type="entry name" value="PAS_9"/>
    <property type="match status" value="1"/>
</dbReference>
<dbReference type="PROSITE" id="PS50112">
    <property type="entry name" value="PAS"/>
    <property type="match status" value="1"/>
</dbReference>
<reference evidence="6 7" key="1">
    <citation type="submission" date="2017-10" db="EMBL/GenBank/DDBJ databases">
        <title>The draft genome sequence of Lewinella nigricans NBRC 102662.</title>
        <authorList>
            <person name="Wang K."/>
        </authorList>
    </citation>
    <scope>NUCLEOTIDE SEQUENCE [LARGE SCALE GENOMIC DNA]</scope>
    <source>
        <strain evidence="6 7">NBRC 102662</strain>
    </source>
</reference>
<dbReference type="NCBIfam" id="TIGR00229">
    <property type="entry name" value="sensory_box"/>
    <property type="match status" value="1"/>
</dbReference>
<organism evidence="6 7">
    <name type="scientific">Flavilitoribacter nigricans (strain ATCC 23147 / DSM 23189 / NBRC 102662 / NCIMB 1420 / SS-2)</name>
    <name type="common">Lewinella nigricans</name>
    <dbReference type="NCBI Taxonomy" id="1122177"/>
    <lineage>
        <taxon>Bacteria</taxon>
        <taxon>Pseudomonadati</taxon>
        <taxon>Bacteroidota</taxon>
        <taxon>Saprospiria</taxon>
        <taxon>Saprospirales</taxon>
        <taxon>Lewinellaceae</taxon>
        <taxon>Flavilitoribacter</taxon>
    </lineage>
</organism>
<evidence type="ECO:0000256" key="3">
    <source>
        <dbReference type="ARBA" id="ARBA00023163"/>
    </source>
</evidence>
<dbReference type="PROSITE" id="PS01124">
    <property type="entry name" value="HTH_ARAC_FAMILY_2"/>
    <property type="match status" value="1"/>
</dbReference>
<keyword evidence="2" id="KW-0238">DNA-binding</keyword>
<dbReference type="RefSeq" id="WP_099154850.1">
    <property type="nucleotide sequence ID" value="NZ_PDUD01000049.1"/>
</dbReference>
<evidence type="ECO:0000256" key="1">
    <source>
        <dbReference type="ARBA" id="ARBA00023015"/>
    </source>
</evidence>
<keyword evidence="3" id="KW-0804">Transcription</keyword>
<keyword evidence="7" id="KW-1185">Reference proteome</keyword>
<dbReference type="InterPro" id="IPR000014">
    <property type="entry name" value="PAS"/>
</dbReference>
<dbReference type="PANTHER" id="PTHR43280">
    <property type="entry name" value="ARAC-FAMILY TRANSCRIPTIONAL REGULATOR"/>
    <property type="match status" value="1"/>
</dbReference>
<evidence type="ECO:0000259" key="5">
    <source>
        <dbReference type="PROSITE" id="PS50112"/>
    </source>
</evidence>
<dbReference type="PROSITE" id="PS00041">
    <property type="entry name" value="HTH_ARAC_FAMILY_1"/>
    <property type="match status" value="1"/>
</dbReference>
<gene>
    <name evidence="6" type="ORF">CRP01_35565</name>
</gene>
<proteinExistence type="predicted"/>
<evidence type="ECO:0000256" key="2">
    <source>
        <dbReference type="ARBA" id="ARBA00023125"/>
    </source>
</evidence>
<feature type="domain" description="PAS" evidence="5">
    <location>
        <begin position="7"/>
        <end position="38"/>
    </location>
</feature>
<dbReference type="Gene3D" id="1.10.10.60">
    <property type="entry name" value="Homeodomain-like"/>
    <property type="match status" value="2"/>
</dbReference>
<dbReference type="InterPro" id="IPR035965">
    <property type="entry name" value="PAS-like_dom_sf"/>
</dbReference>
<dbReference type="InterPro" id="IPR009057">
    <property type="entry name" value="Homeodomain-like_sf"/>
</dbReference>
<protein>
    <submittedName>
        <fullName evidence="6">AraC family transcriptional regulator</fullName>
    </submittedName>
</protein>
<dbReference type="EMBL" id="PDUD01000049">
    <property type="protein sequence ID" value="PHN01803.1"/>
    <property type="molecule type" value="Genomic_DNA"/>
</dbReference>
<dbReference type="PANTHER" id="PTHR43280:SF29">
    <property type="entry name" value="ARAC-FAMILY TRANSCRIPTIONAL REGULATOR"/>
    <property type="match status" value="1"/>
</dbReference>
<dbReference type="Proteomes" id="UP000223913">
    <property type="component" value="Unassembled WGS sequence"/>
</dbReference>
<dbReference type="Pfam" id="PF12833">
    <property type="entry name" value="HTH_18"/>
    <property type="match status" value="1"/>
</dbReference>
<name>A0A2D0N244_FLAN2</name>
<dbReference type="SMART" id="SM00342">
    <property type="entry name" value="HTH_ARAC"/>
    <property type="match status" value="1"/>
</dbReference>
<evidence type="ECO:0000259" key="4">
    <source>
        <dbReference type="PROSITE" id="PS01124"/>
    </source>
</evidence>
<keyword evidence="1" id="KW-0805">Transcription regulation</keyword>
<evidence type="ECO:0000313" key="6">
    <source>
        <dbReference type="EMBL" id="PHN01803.1"/>
    </source>
</evidence>
<feature type="domain" description="HTH araC/xylS-type" evidence="4">
    <location>
        <begin position="140"/>
        <end position="244"/>
    </location>
</feature>
<dbReference type="AlphaFoldDB" id="A0A2D0N244"/>
<comment type="caution">
    <text evidence="6">The sequence shown here is derived from an EMBL/GenBank/DDBJ whole genome shotgun (WGS) entry which is preliminary data.</text>
</comment>
<dbReference type="OrthoDB" id="9124519at2"/>
<accession>A0A2D0N244</accession>
<dbReference type="InterPro" id="IPR018062">
    <property type="entry name" value="HTH_AraC-typ_CS"/>
</dbReference>
<dbReference type="GO" id="GO:0043565">
    <property type="term" value="F:sequence-specific DNA binding"/>
    <property type="evidence" value="ECO:0007669"/>
    <property type="project" value="InterPro"/>
</dbReference>
<dbReference type="GO" id="GO:0003700">
    <property type="term" value="F:DNA-binding transcription factor activity"/>
    <property type="evidence" value="ECO:0007669"/>
    <property type="project" value="InterPro"/>
</dbReference>
<dbReference type="InterPro" id="IPR018060">
    <property type="entry name" value="HTH_AraC"/>
</dbReference>
<dbReference type="Gene3D" id="3.30.450.20">
    <property type="entry name" value="PAS domain"/>
    <property type="match status" value="1"/>
</dbReference>